<dbReference type="SUPFAM" id="SSF53335">
    <property type="entry name" value="S-adenosyl-L-methionine-dependent methyltransferases"/>
    <property type="match status" value="1"/>
</dbReference>
<reference evidence="2 3" key="1">
    <citation type="journal article" date="2016" name="Nat. Commun.">
        <title>Thousands of microbial genomes shed light on interconnected biogeochemical processes in an aquifer system.</title>
        <authorList>
            <person name="Anantharaman K."/>
            <person name="Brown C.T."/>
            <person name="Hug L.A."/>
            <person name="Sharon I."/>
            <person name="Castelle C.J."/>
            <person name="Probst A.J."/>
            <person name="Thomas B.C."/>
            <person name="Singh A."/>
            <person name="Wilkins M.J."/>
            <person name="Karaoz U."/>
            <person name="Brodie E.L."/>
            <person name="Williams K.H."/>
            <person name="Hubbard S.S."/>
            <person name="Banfield J.F."/>
        </authorList>
    </citation>
    <scope>NUCLEOTIDE SEQUENCE [LARGE SCALE GENOMIC DNA]</scope>
</reference>
<dbReference type="AlphaFoldDB" id="A0A1F7WK58"/>
<feature type="transmembrane region" description="Helical" evidence="1">
    <location>
        <begin position="260"/>
        <end position="282"/>
    </location>
</feature>
<protein>
    <recommendedName>
        <fullName evidence="4">Methyltransferase type 11 domain-containing protein</fullName>
    </recommendedName>
</protein>
<gene>
    <name evidence="2" type="ORF">A2115_03055</name>
</gene>
<organism evidence="2 3">
    <name type="scientific">Candidatus Woesebacteria bacterium GWA1_41_8</name>
    <dbReference type="NCBI Taxonomy" id="1802471"/>
    <lineage>
        <taxon>Bacteria</taxon>
        <taxon>Candidatus Woeseibacteriota</taxon>
    </lineage>
</organism>
<sequence>MKKCLICGHKAKVERGSQIGDFFYETCLSCGGATLGPREMAIKQSRRVYNAEYFNWGRPKGLKKIIYSLYLHKDYPDWIEEERHGLKGRILDIGAGVPTFLENMGSRGWEVFAQELSRPQGVKIAKSIGADKVFIGDFEKINLPKKYFDVVTFWHVLEHVKFPPKTIQKAAKLLKPGGQIFVEVPNFNSLSLKIMKSNYSLLSIPAHLFYYNSKSLRRLFTNCGFKTEAVYYPLKYNLTFSGSLLRALQNKIGNAVVFQIIFYMSAFISLPISILSSFLGMTEVIRVVAKKRN</sequence>
<name>A0A1F7WK58_9BACT</name>
<dbReference type="Gene3D" id="3.40.50.150">
    <property type="entry name" value="Vaccinia Virus protein VP39"/>
    <property type="match status" value="1"/>
</dbReference>
<dbReference type="STRING" id="1802471.A2115_03055"/>
<dbReference type="Proteomes" id="UP000176198">
    <property type="component" value="Unassembled WGS sequence"/>
</dbReference>
<dbReference type="PANTHER" id="PTHR43861">
    <property type="entry name" value="TRANS-ACONITATE 2-METHYLTRANSFERASE-RELATED"/>
    <property type="match status" value="1"/>
</dbReference>
<keyword evidence="1" id="KW-0812">Transmembrane</keyword>
<dbReference type="CDD" id="cd02440">
    <property type="entry name" value="AdoMet_MTases"/>
    <property type="match status" value="1"/>
</dbReference>
<keyword evidence="1" id="KW-1133">Transmembrane helix</keyword>
<evidence type="ECO:0008006" key="4">
    <source>
        <dbReference type="Google" id="ProtNLM"/>
    </source>
</evidence>
<comment type="caution">
    <text evidence="2">The sequence shown here is derived from an EMBL/GenBank/DDBJ whole genome shotgun (WGS) entry which is preliminary data.</text>
</comment>
<dbReference type="InterPro" id="IPR029063">
    <property type="entry name" value="SAM-dependent_MTases_sf"/>
</dbReference>
<accession>A0A1F7WK58</accession>
<evidence type="ECO:0000313" key="3">
    <source>
        <dbReference type="Proteomes" id="UP000176198"/>
    </source>
</evidence>
<dbReference type="Pfam" id="PF13489">
    <property type="entry name" value="Methyltransf_23"/>
    <property type="match status" value="1"/>
</dbReference>
<proteinExistence type="predicted"/>
<keyword evidence="1" id="KW-0472">Membrane</keyword>
<evidence type="ECO:0000256" key="1">
    <source>
        <dbReference type="SAM" id="Phobius"/>
    </source>
</evidence>
<evidence type="ECO:0000313" key="2">
    <source>
        <dbReference type="EMBL" id="OGM02415.1"/>
    </source>
</evidence>
<dbReference type="PANTHER" id="PTHR43861:SF6">
    <property type="entry name" value="METHYLTRANSFERASE TYPE 11"/>
    <property type="match status" value="1"/>
</dbReference>
<dbReference type="EMBL" id="MGFJ01000022">
    <property type="protein sequence ID" value="OGM02415.1"/>
    <property type="molecule type" value="Genomic_DNA"/>
</dbReference>